<protein>
    <submittedName>
        <fullName evidence="1">Uncharacterized protein</fullName>
    </submittedName>
</protein>
<dbReference type="AlphaFoldDB" id="X1V045"/>
<sequence>AYARIELLGEMDRYDALLNSIKALPESKERLRPVAQNYKSILYGTNNEDSKRL</sequence>
<reference evidence="1" key="1">
    <citation type="journal article" date="2014" name="Front. Microbiol.">
        <title>High frequency of phylogenetically diverse reductive dehalogenase-homologous genes in deep subseafloor sedimentary metagenomes.</title>
        <authorList>
            <person name="Kawai M."/>
            <person name="Futagami T."/>
            <person name="Toyoda A."/>
            <person name="Takaki Y."/>
            <person name="Nishi S."/>
            <person name="Hori S."/>
            <person name="Arai W."/>
            <person name="Tsubouchi T."/>
            <person name="Morono Y."/>
            <person name="Uchiyama I."/>
            <person name="Ito T."/>
            <person name="Fujiyama A."/>
            <person name="Inagaki F."/>
            <person name="Takami H."/>
        </authorList>
    </citation>
    <scope>NUCLEOTIDE SEQUENCE</scope>
    <source>
        <strain evidence="1">Expedition CK06-06</strain>
    </source>
</reference>
<gene>
    <name evidence="1" type="ORF">S12H4_57445</name>
</gene>
<name>X1V045_9ZZZZ</name>
<comment type="caution">
    <text evidence="1">The sequence shown here is derived from an EMBL/GenBank/DDBJ whole genome shotgun (WGS) entry which is preliminary data.</text>
</comment>
<dbReference type="EMBL" id="BARW01037158">
    <property type="protein sequence ID" value="GAJ23074.1"/>
    <property type="molecule type" value="Genomic_DNA"/>
</dbReference>
<organism evidence="1">
    <name type="scientific">marine sediment metagenome</name>
    <dbReference type="NCBI Taxonomy" id="412755"/>
    <lineage>
        <taxon>unclassified sequences</taxon>
        <taxon>metagenomes</taxon>
        <taxon>ecological metagenomes</taxon>
    </lineage>
</organism>
<accession>X1V045</accession>
<evidence type="ECO:0000313" key="1">
    <source>
        <dbReference type="EMBL" id="GAJ23074.1"/>
    </source>
</evidence>
<feature type="non-terminal residue" evidence="1">
    <location>
        <position position="1"/>
    </location>
</feature>
<proteinExistence type="predicted"/>